<accession>A0D9B4</accession>
<name>A0D9B4_PARTE</name>
<dbReference type="GeneID" id="5032813"/>
<keyword evidence="2" id="KW-1185">Reference proteome</keyword>
<dbReference type="RefSeq" id="XP_001447028.1">
    <property type="nucleotide sequence ID" value="XM_001446991.1"/>
</dbReference>
<dbReference type="InParanoid" id="A0D9B4"/>
<sequence length="178" mass="21688">MIAILINSSHYQTQKGAKLNWRFIKNFILLVQDSDNPQDPNKLKLFKFDFQKNQEMGDIQNLHDQIMPYFNDDWRRARFPFLAIVDCSQNQRKSRLRSNSMFPYVEYLENKKKLINPNVFEMYVQELGRYKNRDQYQRTVFIQIENWQQIQQERIIDNILDNIIIFIWNGGFDNRKLQ</sequence>
<dbReference type="KEGG" id="ptm:GSPATT00014561001"/>
<reference evidence="1 2" key="1">
    <citation type="journal article" date="2006" name="Nature">
        <title>Global trends of whole-genome duplications revealed by the ciliate Paramecium tetraurelia.</title>
        <authorList>
            <consortium name="Genoscope"/>
            <person name="Aury J.-M."/>
            <person name="Jaillon O."/>
            <person name="Duret L."/>
            <person name="Noel B."/>
            <person name="Jubin C."/>
            <person name="Porcel B.M."/>
            <person name="Segurens B."/>
            <person name="Daubin V."/>
            <person name="Anthouard V."/>
            <person name="Aiach N."/>
            <person name="Arnaiz O."/>
            <person name="Billaut A."/>
            <person name="Beisson J."/>
            <person name="Blanc I."/>
            <person name="Bouhouche K."/>
            <person name="Camara F."/>
            <person name="Duharcourt S."/>
            <person name="Guigo R."/>
            <person name="Gogendeau D."/>
            <person name="Katinka M."/>
            <person name="Keller A.-M."/>
            <person name="Kissmehl R."/>
            <person name="Klotz C."/>
            <person name="Koll F."/>
            <person name="Le Moue A."/>
            <person name="Lepere C."/>
            <person name="Malinsky S."/>
            <person name="Nowacki M."/>
            <person name="Nowak J.K."/>
            <person name="Plattner H."/>
            <person name="Poulain J."/>
            <person name="Ruiz F."/>
            <person name="Serrano V."/>
            <person name="Zagulski M."/>
            <person name="Dessen P."/>
            <person name="Betermier M."/>
            <person name="Weissenbach J."/>
            <person name="Scarpelli C."/>
            <person name="Schachter V."/>
            <person name="Sperling L."/>
            <person name="Meyer E."/>
            <person name="Cohen J."/>
            <person name="Wincker P."/>
        </authorList>
    </citation>
    <scope>NUCLEOTIDE SEQUENCE [LARGE SCALE GENOMIC DNA]</scope>
    <source>
        <strain evidence="1 2">Stock d4-2</strain>
    </source>
</reference>
<dbReference type="AlphaFoldDB" id="A0D9B4"/>
<evidence type="ECO:0000313" key="1">
    <source>
        <dbReference type="EMBL" id="CAK79631.1"/>
    </source>
</evidence>
<gene>
    <name evidence="1" type="ORF">GSPATT00014561001</name>
</gene>
<proteinExistence type="predicted"/>
<protein>
    <submittedName>
        <fullName evidence="1">Uncharacterized protein</fullName>
    </submittedName>
</protein>
<dbReference type="Proteomes" id="UP000000600">
    <property type="component" value="Unassembled WGS sequence"/>
</dbReference>
<evidence type="ECO:0000313" key="2">
    <source>
        <dbReference type="Proteomes" id="UP000000600"/>
    </source>
</evidence>
<dbReference type="HOGENOM" id="CLU_1513403_0_0_1"/>
<organism evidence="1 2">
    <name type="scientific">Paramecium tetraurelia</name>
    <dbReference type="NCBI Taxonomy" id="5888"/>
    <lineage>
        <taxon>Eukaryota</taxon>
        <taxon>Sar</taxon>
        <taxon>Alveolata</taxon>
        <taxon>Ciliophora</taxon>
        <taxon>Intramacronucleata</taxon>
        <taxon>Oligohymenophorea</taxon>
        <taxon>Peniculida</taxon>
        <taxon>Parameciidae</taxon>
        <taxon>Paramecium</taxon>
    </lineage>
</organism>
<dbReference type="EMBL" id="CT868341">
    <property type="protein sequence ID" value="CAK79631.1"/>
    <property type="molecule type" value="Genomic_DNA"/>
</dbReference>